<organism evidence="5 6">
    <name type="scientific">Gemmatirosa kalamazoonensis</name>
    <dbReference type="NCBI Taxonomy" id="861299"/>
    <lineage>
        <taxon>Bacteria</taxon>
        <taxon>Pseudomonadati</taxon>
        <taxon>Gemmatimonadota</taxon>
        <taxon>Gemmatimonadia</taxon>
        <taxon>Gemmatimonadales</taxon>
        <taxon>Gemmatimonadaceae</taxon>
        <taxon>Gemmatirosa</taxon>
    </lineage>
</organism>
<dbReference type="STRING" id="861299.J421_0931"/>
<dbReference type="HOGENOM" id="CLU_000445_69_17_0"/>
<dbReference type="PROSITE" id="PS50110">
    <property type="entry name" value="RESPONSE_REGULATORY"/>
    <property type="match status" value="1"/>
</dbReference>
<dbReference type="PANTHER" id="PTHR45339:SF1">
    <property type="entry name" value="HYBRID SIGNAL TRANSDUCTION HISTIDINE KINASE J"/>
    <property type="match status" value="1"/>
</dbReference>
<dbReference type="SMART" id="SM00448">
    <property type="entry name" value="REC"/>
    <property type="match status" value="1"/>
</dbReference>
<dbReference type="PANTHER" id="PTHR45339">
    <property type="entry name" value="HYBRID SIGNAL TRANSDUCTION HISTIDINE KINASE J"/>
    <property type="match status" value="1"/>
</dbReference>
<keyword evidence="1 3" id="KW-0597">Phosphoprotein</keyword>
<dbReference type="InParanoid" id="W0RGE4"/>
<keyword evidence="6" id="KW-1185">Reference proteome</keyword>
<dbReference type="InterPro" id="IPR001789">
    <property type="entry name" value="Sig_transdc_resp-reg_receiver"/>
</dbReference>
<protein>
    <submittedName>
        <fullName evidence="5">Response regulator receiver</fullName>
    </submittedName>
</protein>
<evidence type="ECO:0000256" key="3">
    <source>
        <dbReference type="PROSITE-ProRule" id="PRU00169"/>
    </source>
</evidence>
<dbReference type="OrthoDB" id="9800897at2"/>
<accession>W0RGE4</accession>
<dbReference type="AlphaFoldDB" id="W0RGE4"/>
<evidence type="ECO:0000313" key="5">
    <source>
        <dbReference type="EMBL" id="AHG88468.1"/>
    </source>
</evidence>
<dbReference type="Pfam" id="PF00072">
    <property type="entry name" value="Response_reg"/>
    <property type="match status" value="1"/>
</dbReference>
<sequence>MLPKRVLLVEDNADNRFIYSAMLRHAGYEVILASNGHEGLDFGRTRAPHLVLMDISLPGLDGLEVTRQLKAEEATRDTPIIALTAHALPADRLRALEAGCDAYLAKPISPPAVLAEVRRLIGPPVAEGVS</sequence>
<dbReference type="EMBL" id="CP007128">
    <property type="protein sequence ID" value="AHG88468.1"/>
    <property type="molecule type" value="Genomic_DNA"/>
</dbReference>
<proteinExistence type="predicted"/>
<dbReference type="InterPro" id="IPR011006">
    <property type="entry name" value="CheY-like_superfamily"/>
</dbReference>
<evidence type="ECO:0000256" key="2">
    <source>
        <dbReference type="ARBA" id="ARBA00023012"/>
    </source>
</evidence>
<keyword evidence="2" id="KW-0902">Two-component regulatory system</keyword>
<dbReference type="RefSeq" id="WP_104022249.1">
    <property type="nucleotide sequence ID" value="NZ_CP007128.1"/>
</dbReference>
<feature type="modified residue" description="4-aspartylphosphate" evidence="3">
    <location>
        <position position="54"/>
    </location>
</feature>
<evidence type="ECO:0000256" key="1">
    <source>
        <dbReference type="ARBA" id="ARBA00022553"/>
    </source>
</evidence>
<evidence type="ECO:0000259" key="4">
    <source>
        <dbReference type="PROSITE" id="PS50110"/>
    </source>
</evidence>
<feature type="domain" description="Response regulatory" evidence="4">
    <location>
        <begin position="5"/>
        <end position="121"/>
    </location>
</feature>
<dbReference type="Proteomes" id="UP000019151">
    <property type="component" value="Chromosome"/>
</dbReference>
<reference evidence="5 6" key="1">
    <citation type="journal article" date="2014" name="Genome Announc.">
        <title>Genome Sequence and Methylome of Soil Bacterium Gemmatirosa kalamazoonensis KBS708T, a Member of the Rarely Cultivated Gemmatimonadetes Phylum.</title>
        <authorList>
            <person name="Debruyn J.M."/>
            <person name="Radosevich M."/>
            <person name="Wommack K.E."/>
            <person name="Polson S.W."/>
            <person name="Hauser L.J."/>
            <person name="Fawaz M.N."/>
            <person name="Korlach J."/>
            <person name="Tsai Y.C."/>
        </authorList>
    </citation>
    <scope>NUCLEOTIDE SEQUENCE [LARGE SCALE GENOMIC DNA]</scope>
    <source>
        <strain evidence="5 6">KBS708</strain>
    </source>
</reference>
<dbReference type="Gene3D" id="3.40.50.2300">
    <property type="match status" value="1"/>
</dbReference>
<dbReference type="SUPFAM" id="SSF52172">
    <property type="entry name" value="CheY-like"/>
    <property type="match status" value="1"/>
</dbReference>
<evidence type="ECO:0000313" key="6">
    <source>
        <dbReference type="Proteomes" id="UP000019151"/>
    </source>
</evidence>
<dbReference type="KEGG" id="gba:J421_0931"/>
<gene>
    <name evidence="5" type="ORF">J421_0931</name>
</gene>
<name>W0RGE4_9BACT</name>
<dbReference type="GO" id="GO:0000160">
    <property type="term" value="P:phosphorelay signal transduction system"/>
    <property type="evidence" value="ECO:0007669"/>
    <property type="project" value="UniProtKB-KW"/>
</dbReference>
<dbReference type="eggNOG" id="COG0745">
    <property type="taxonomic scope" value="Bacteria"/>
</dbReference>